<evidence type="ECO:0000256" key="5">
    <source>
        <dbReference type="ARBA" id="ARBA00022989"/>
    </source>
</evidence>
<evidence type="ECO:0000256" key="4">
    <source>
        <dbReference type="ARBA" id="ARBA00022692"/>
    </source>
</evidence>
<dbReference type="PANTHER" id="PTHR13018">
    <property type="entry name" value="PROBABLE MEMBRANE PROTEIN DUF221-RELATED"/>
    <property type="match status" value="1"/>
</dbReference>
<feature type="transmembrane region" description="Helical" evidence="8">
    <location>
        <begin position="115"/>
        <end position="134"/>
    </location>
</feature>
<accession>A0A3G2S9W1</accession>
<gene>
    <name evidence="12" type="ORF">DNF11_3935</name>
</gene>
<keyword evidence="3" id="KW-0813">Transport</keyword>
<feature type="region of interest" description="Disordered" evidence="7">
    <location>
        <begin position="782"/>
        <end position="811"/>
    </location>
</feature>
<dbReference type="Proteomes" id="UP000269793">
    <property type="component" value="Chromosome VIII"/>
</dbReference>
<feature type="transmembrane region" description="Helical" evidence="8">
    <location>
        <begin position="464"/>
        <end position="495"/>
    </location>
</feature>
<feature type="compositionally biased region" description="Acidic residues" evidence="7">
    <location>
        <begin position="782"/>
        <end position="800"/>
    </location>
</feature>
<dbReference type="Pfam" id="PF14703">
    <property type="entry name" value="PHM7_cyt"/>
    <property type="match status" value="1"/>
</dbReference>
<proteinExistence type="inferred from homology"/>
<evidence type="ECO:0000256" key="7">
    <source>
        <dbReference type="SAM" id="MobiDB-lite"/>
    </source>
</evidence>
<feature type="transmembrane region" description="Helical" evidence="8">
    <location>
        <begin position="419"/>
        <end position="443"/>
    </location>
</feature>
<feature type="transmembrane region" description="Helical" evidence="8">
    <location>
        <begin position="584"/>
        <end position="613"/>
    </location>
</feature>
<dbReference type="InterPro" id="IPR045122">
    <property type="entry name" value="Csc1-like"/>
</dbReference>
<feature type="transmembrane region" description="Helical" evidence="8">
    <location>
        <begin position="662"/>
        <end position="681"/>
    </location>
</feature>
<evidence type="ECO:0008006" key="14">
    <source>
        <dbReference type="Google" id="ProtNLM"/>
    </source>
</evidence>
<feature type="domain" description="CSC1/OSCA1-like N-terminal transmembrane" evidence="10">
    <location>
        <begin position="35"/>
        <end position="180"/>
    </location>
</feature>
<feature type="domain" description="CSC1/OSCA1-like cytosolic" evidence="11">
    <location>
        <begin position="205"/>
        <end position="360"/>
    </location>
</feature>
<dbReference type="PANTHER" id="PTHR13018:SF149">
    <property type="entry name" value="DOMAIN PROTEIN, PUTATIVE (AFU_ORTHOLOGUE AFUA_3G11660)-RELATED"/>
    <property type="match status" value="1"/>
</dbReference>
<organism evidence="12 13">
    <name type="scientific">Malassezia restricta (strain ATCC 96810 / NBRC 103918 / CBS 7877)</name>
    <name type="common">Seborrheic dermatitis infection agent</name>
    <dbReference type="NCBI Taxonomy" id="425264"/>
    <lineage>
        <taxon>Eukaryota</taxon>
        <taxon>Fungi</taxon>
        <taxon>Dikarya</taxon>
        <taxon>Basidiomycota</taxon>
        <taxon>Ustilaginomycotina</taxon>
        <taxon>Malasseziomycetes</taxon>
        <taxon>Malasseziales</taxon>
        <taxon>Malasseziaceae</taxon>
        <taxon>Malassezia</taxon>
    </lineage>
</organism>
<dbReference type="OrthoDB" id="2150324at2759"/>
<keyword evidence="5 8" id="KW-1133">Transmembrane helix</keyword>
<keyword evidence="4 8" id="KW-0812">Transmembrane</keyword>
<dbReference type="Pfam" id="PF13967">
    <property type="entry name" value="RSN1_TM"/>
    <property type="match status" value="1"/>
</dbReference>
<dbReference type="AlphaFoldDB" id="A0A3G2S9W1"/>
<dbReference type="Pfam" id="PF02714">
    <property type="entry name" value="RSN1_7TM"/>
    <property type="match status" value="1"/>
</dbReference>
<dbReference type="GO" id="GO:0005227">
    <property type="term" value="F:calcium-activated cation channel activity"/>
    <property type="evidence" value="ECO:0007669"/>
    <property type="project" value="InterPro"/>
</dbReference>
<evidence type="ECO:0000313" key="13">
    <source>
        <dbReference type="Proteomes" id="UP000269793"/>
    </source>
</evidence>
<evidence type="ECO:0000259" key="11">
    <source>
        <dbReference type="Pfam" id="PF14703"/>
    </source>
</evidence>
<dbReference type="GO" id="GO:0005886">
    <property type="term" value="C:plasma membrane"/>
    <property type="evidence" value="ECO:0007669"/>
    <property type="project" value="TreeGrafter"/>
</dbReference>
<comment type="subcellular location">
    <subcellularLocation>
        <location evidence="1">Membrane</location>
        <topology evidence="1">Multi-pass membrane protein</topology>
    </subcellularLocation>
</comment>
<feature type="transmembrane region" description="Helical" evidence="8">
    <location>
        <begin position="633"/>
        <end position="655"/>
    </location>
</feature>
<evidence type="ECO:0000256" key="8">
    <source>
        <dbReference type="SAM" id="Phobius"/>
    </source>
</evidence>
<feature type="transmembrane region" description="Helical" evidence="8">
    <location>
        <begin position="161"/>
        <end position="181"/>
    </location>
</feature>
<dbReference type="VEuPathDB" id="FungiDB:DNF11_3935"/>
<dbReference type="EMBL" id="CP033155">
    <property type="protein sequence ID" value="AYO44885.1"/>
    <property type="molecule type" value="Genomic_DNA"/>
</dbReference>
<reference evidence="12 13" key="1">
    <citation type="submission" date="2018-10" db="EMBL/GenBank/DDBJ databases">
        <title>Complete genome sequence of Malassezia restricta CBS 7877.</title>
        <authorList>
            <person name="Morand S.C."/>
            <person name="Bertignac M."/>
            <person name="Iltis A."/>
            <person name="Kolder I."/>
            <person name="Pirovano W."/>
            <person name="Jourdain R."/>
            <person name="Clavaud C."/>
        </authorList>
    </citation>
    <scope>NUCLEOTIDE SEQUENCE [LARGE SCALE GENOMIC DNA]</scope>
    <source>
        <strain evidence="12 13">CBS 7877</strain>
    </source>
</reference>
<keyword evidence="6 8" id="KW-0472">Membrane</keyword>
<evidence type="ECO:0000259" key="9">
    <source>
        <dbReference type="Pfam" id="PF02714"/>
    </source>
</evidence>
<feature type="transmembrane region" description="Helical" evidence="8">
    <location>
        <begin position="525"/>
        <end position="543"/>
    </location>
</feature>
<evidence type="ECO:0000259" key="10">
    <source>
        <dbReference type="Pfam" id="PF13967"/>
    </source>
</evidence>
<name>A0A3G2S9W1_MALR7</name>
<feature type="transmembrane region" description="Helical" evidence="8">
    <location>
        <begin position="26"/>
        <end position="52"/>
    </location>
</feature>
<dbReference type="InterPro" id="IPR032880">
    <property type="entry name" value="CSC1/OSCA1-like_N"/>
</dbReference>
<evidence type="ECO:0000256" key="2">
    <source>
        <dbReference type="ARBA" id="ARBA00007779"/>
    </source>
</evidence>
<feature type="transmembrane region" description="Helical" evidence="8">
    <location>
        <begin position="377"/>
        <end position="399"/>
    </location>
</feature>
<dbReference type="InterPro" id="IPR027815">
    <property type="entry name" value="CSC1/OSCA1-like_cyt"/>
</dbReference>
<evidence type="ECO:0000313" key="12">
    <source>
        <dbReference type="EMBL" id="AYO44885.1"/>
    </source>
</evidence>
<evidence type="ECO:0000256" key="1">
    <source>
        <dbReference type="ARBA" id="ARBA00004141"/>
    </source>
</evidence>
<evidence type="ECO:0000256" key="3">
    <source>
        <dbReference type="ARBA" id="ARBA00022448"/>
    </source>
</evidence>
<protein>
    <recommendedName>
        <fullName evidence="14">DUF221-domain-containing protein</fullName>
    </recommendedName>
</protein>
<feature type="domain" description="CSC1/OSCA1-like 7TM region" evidence="9">
    <location>
        <begin position="375"/>
        <end position="654"/>
    </location>
</feature>
<evidence type="ECO:0000256" key="6">
    <source>
        <dbReference type="ARBA" id="ARBA00023136"/>
    </source>
</evidence>
<keyword evidence="13" id="KW-1185">Reference proteome</keyword>
<comment type="similarity">
    <text evidence="2">Belongs to the CSC1 (TC 1.A.17) family.</text>
</comment>
<dbReference type="InterPro" id="IPR003864">
    <property type="entry name" value="CSC1/OSCA1-like_7TM"/>
</dbReference>
<sequence>MASRLSARDAADEILRDLKSNVSGHLTVSAVGLFMAIAFGAGLVTLCVFLVCRRRHRTLYAPKSYAISIKSLITMRSSHGGFFKTVLRLRDEDLLRMTGTDAVVFLEFLRLTARILTVVALPLCVILIPIDITYKQDLSTDDDVPDTLMYLTMGYVQGPRLWAHVILSYGVTISGLVMIYMSYRKVIRLRQAYLASSEYQTSYFSRALMATDLAPEIQDDASLRAALMAEGIVYPLCEVQLGHGMHNLPDLLARHTAAVHKLERYLDKALRSHKRPLIRLAWTAPKMDAIAHYAGVVESLEQDIAAARSERSEGAPQSYGFASLAMPAYAHATAKMLTKKPSRRVKIRLAVSPRDILWQNLMKDPASRRRSRHWARVLLLLLFLFNIVPLLAVSLMSNLNAFSRISQTLSDWQTNRPLSFALCTGVLPPLISFANSLLLPMCMRRIAMYRGVRTRQSRDRSLTNQYFTFLFTTQFVIFSLIGVVLDLVIMIMAAFRHKDKPSRALSDMAREMLNQVSKRFQFQSAYWMTWLCLRGFLFLLELAQIRRLGFLMVDRYLFSHNPRDLHEYTKAPSFSYWKGYAEMLFLVAIGLIYAPLAPLVAAVAAGVLWIAVFVYKNQLYYVYATKSETGGRLWSSVVTSLLAMMTVMEVIVALAIGLLQNWIKAVICLPPIVLVVLFGWYCRAKLEPLFLWYNPSPMDLARARVHVPRSDRARLARQFGNVFLHCPLEQPIVDVKLMGRVHEFYDGPVMPSHHVVEPVIPYETSPMASVDSLPVDEEGLASDVEWKDEEEGTWDGESKEEEAYPMKTRVPPSKAEFDDIMEMYAEHV</sequence>